<reference evidence="4" key="1">
    <citation type="submission" date="2020-10" db="EMBL/GenBank/DDBJ databases">
        <authorList>
            <person name="Gilroy R."/>
        </authorList>
    </citation>
    <scope>NUCLEOTIDE SEQUENCE</scope>
    <source>
        <strain evidence="4">ChiHcec3-6078</strain>
    </source>
</reference>
<dbReference type="SUPFAM" id="SSF50891">
    <property type="entry name" value="Cyclophilin-like"/>
    <property type="match status" value="1"/>
</dbReference>
<protein>
    <recommendedName>
        <fullName evidence="3">Cyclophilin-like domain-containing protein</fullName>
    </recommendedName>
</protein>
<evidence type="ECO:0000313" key="4">
    <source>
        <dbReference type="EMBL" id="HIU26264.1"/>
    </source>
</evidence>
<feature type="domain" description="Cyclophilin-like" evidence="3">
    <location>
        <begin position="52"/>
        <end position="159"/>
    </location>
</feature>
<feature type="signal peptide" evidence="2">
    <location>
        <begin position="1"/>
        <end position="21"/>
    </location>
</feature>
<evidence type="ECO:0000259" key="3">
    <source>
        <dbReference type="Pfam" id="PF18050"/>
    </source>
</evidence>
<dbReference type="InterPro" id="IPR029000">
    <property type="entry name" value="Cyclophilin-like_dom_sf"/>
</dbReference>
<feature type="chain" id="PRO_5038636366" description="Cyclophilin-like domain-containing protein" evidence="2">
    <location>
        <begin position="22"/>
        <end position="165"/>
    </location>
</feature>
<proteinExistence type="predicted"/>
<sequence length="165" mass="17474">MKRIFLTFCSLVLLLSLSGCRDRDASPQPEEPASSSEAGSGEASASAGEITVTAGGREFSAVLCENAAAGELLEMLPLTLNMSELNGNEKYFYLDRGFTGEPVTPSSIRAGDIMIFGSDCLVLFYEDFTTSYSYTPIGRIENPEGLAEALGDGNVQVSFSSGSVN</sequence>
<reference evidence="4" key="2">
    <citation type="journal article" date="2021" name="PeerJ">
        <title>Extensive microbial diversity within the chicken gut microbiome revealed by metagenomics and culture.</title>
        <authorList>
            <person name="Gilroy R."/>
            <person name="Ravi A."/>
            <person name="Getino M."/>
            <person name="Pursley I."/>
            <person name="Horton D.L."/>
            <person name="Alikhan N.F."/>
            <person name="Baker D."/>
            <person name="Gharbi K."/>
            <person name="Hall N."/>
            <person name="Watson M."/>
            <person name="Adriaenssens E.M."/>
            <person name="Foster-Nyarko E."/>
            <person name="Jarju S."/>
            <person name="Secka A."/>
            <person name="Antonio M."/>
            <person name="Oren A."/>
            <person name="Chaudhuri R.R."/>
            <person name="La Ragione R."/>
            <person name="Hildebrand F."/>
            <person name="Pallen M.J."/>
        </authorList>
    </citation>
    <scope>NUCLEOTIDE SEQUENCE</scope>
    <source>
        <strain evidence="4">ChiHcec3-6078</strain>
    </source>
</reference>
<keyword evidence="2" id="KW-0732">Signal</keyword>
<evidence type="ECO:0000313" key="5">
    <source>
        <dbReference type="Proteomes" id="UP000824090"/>
    </source>
</evidence>
<dbReference type="EMBL" id="DVMP01000136">
    <property type="protein sequence ID" value="HIU26264.1"/>
    <property type="molecule type" value="Genomic_DNA"/>
</dbReference>
<dbReference type="Gene3D" id="2.40.100.20">
    <property type="match status" value="1"/>
</dbReference>
<evidence type="ECO:0000256" key="2">
    <source>
        <dbReference type="SAM" id="SignalP"/>
    </source>
</evidence>
<dbReference type="Pfam" id="PF18050">
    <property type="entry name" value="Cyclophil_like2"/>
    <property type="match status" value="1"/>
</dbReference>
<evidence type="ECO:0000256" key="1">
    <source>
        <dbReference type="SAM" id="MobiDB-lite"/>
    </source>
</evidence>
<feature type="region of interest" description="Disordered" evidence="1">
    <location>
        <begin position="23"/>
        <end position="47"/>
    </location>
</feature>
<feature type="compositionally biased region" description="Low complexity" evidence="1">
    <location>
        <begin position="26"/>
        <end position="47"/>
    </location>
</feature>
<name>A0A9D1I1L5_9FIRM</name>
<comment type="caution">
    <text evidence="4">The sequence shown here is derived from an EMBL/GenBank/DDBJ whole genome shotgun (WGS) entry which is preliminary data.</text>
</comment>
<dbReference type="AlphaFoldDB" id="A0A9D1I1L5"/>
<gene>
    <name evidence="4" type="ORF">IAC50_07225</name>
</gene>
<accession>A0A9D1I1L5</accession>
<dbReference type="InterPro" id="IPR041183">
    <property type="entry name" value="Cyclophilin-like"/>
</dbReference>
<dbReference type="PROSITE" id="PS51257">
    <property type="entry name" value="PROKAR_LIPOPROTEIN"/>
    <property type="match status" value="1"/>
</dbReference>
<organism evidence="4 5">
    <name type="scientific">Candidatus Allocopromorpha excrementigallinarum</name>
    <dbReference type="NCBI Taxonomy" id="2840742"/>
    <lineage>
        <taxon>Bacteria</taxon>
        <taxon>Bacillati</taxon>
        <taxon>Bacillota</taxon>
        <taxon>Clostridia</taxon>
        <taxon>Eubacteriales</taxon>
        <taxon>Eubacteriaceae</taxon>
        <taxon>Eubacteriaceae incertae sedis</taxon>
        <taxon>Candidatus Allocopromorpha</taxon>
    </lineage>
</organism>
<dbReference type="Proteomes" id="UP000824090">
    <property type="component" value="Unassembled WGS sequence"/>
</dbReference>